<dbReference type="InterPro" id="IPR010791">
    <property type="entry name" value="AttH_dom"/>
</dbReference>
<dbReference type="SUPFAM" id="SSF159245">
    <property type="entry name" value="AttH-like"/>
    <property type="match status" value="1"/>
</dbReference>
<dbReference type="PANTHER" id="PTHR38591">
    <property type="entry name" value="HYDROLASE"/>
    <property type="match status" value="1"/>
</dbReference>
<name>A0A455U6U1_9GAMM</name>
<organism evidence="3 4">
    <name type="scientific">Vreelandella sulfidaeris</name>
    <dbReference type="NCBI Taxonomy" id="115553"/>
    <lineage>
        <taxon>Bacteria</taxon>
        <taxon>Pseudomonadati</taxon>
        <taxon>Pseudomonadota</taxon>
        <taxon>Gammaproteobacteria</taxon>
        <taxon>Oceanospirillales</taxon>
        <taxon>Halomonadaceae</taxon>
        <taxon>Vreelandella</taxon>
    </lineage>
</organism>
<dbReference type="InterPro" id="IPR023374">
    <property type="entry name" value="AttH-like_dom_sf"/>
</dbReference>
<dbReference type="KEGG" id="hsr:HSBAA_22190"/>
<dbReference type="AlphaFoldDB" id="A0A455U6U1"/>
<feature type="domain" description="AttH" evidence="2">
    <location>
        <begin position="64"/>
        <end position="134"/>
    </location>
</feature>
<proteinExistence type="predicted"/>
<reference evidence="3 4" key="1">
    <citation type="journal article" date="2019" name="Microbiol. Resour. Announc.">
        <title>Complete Genome Sequence of Halomonas sulfidaeris Strain Esulfide1 Isolated from a Metal Sulfide Rock at a Depth of 2,200 Meters, Obtained Using Nanopore Sequencing.</title>
        <authorList>
            <person name="Saito M."/>
            <person name="Nishigata A."/>
            <person name="Galipon J."/>
            <person name="Arakawa K."/>
        </authorList>
    </citation>
    <scope>NUCLEOTIDE SEQUENCE [LARGE SCALE GENOMIC DNA]</scope>
    <source>
        <strain evidence="3 4">ATCC BAA-803</strain>
    </source>
</reference>
<evidence type="ECO:0000313" key="4">
    <source>
        <dbReference type="Proteomes" id="UP000320231"/>
    </source>
</evidence>
<gene>
    <name evidence="3" type="ORF">HSBAA_22190</name>
</gene>
<dbReference type="PANTHER" id="PTHR38591:SF1">
    <property type="entry name" value="BLL1000 PROTEIN"/>
    <property type="match status" value="1"/>
</dbReference>
<dbReference type="Pfam" id="PF07143">
    <property type="entry name" value="CrtC"/>
    <property type="match status" value="1"/>
</dbReference>
<dbReference type="EMBL" id="AP019514">
    <property type="protein sequence ID" value="BBI60913.1"/>
    <property type="molecule type" value="Genomic_DNA"/>
</dbReference>
<sequence length="149" mass="16618">MSLIRLLILITALNLSGCSPEDQSTTSNAGFAGLGQDADGFQHAEPHQLLTFPTDHVAHPDYRIEWWYLTANLEDNDGDPLGLQWTLFRQALMPPSERPAPTPWAADQLWMAHMAISQGEQHQVAERFGRSHSQAPLEHATGQPSRRNL</sequence>
<evidence type="ECO:0000256" key="1">
    <source>
        <dbReference type="SAM" id="MobiDB-lite"/>
    </source>
</evidence>
<accession>A0A455U6U1</accession>
<dbReference type="Gene3D" id="2.40.370.10">
    <property type="entry name" value="AttH-like domain"/>
    <property type="match status" value="1"/>
</dbReference>
<evidence type="ECO:0000313" key="3">
    <source>
        <dbReference type="EMBL" id="BBI60913.1"/>
    </source>
</evidence>
<protein>
    <recommendedName>
        <fullName evidence="2">AttH domain-containing protein</fullName>
    </recommendedName>
</protein>
<feature type="region of interest" description="Disordered" evidence="1">
    <location>
        <begin position="124"/>
        <end position="149"/>
    </location>
</feature>
<dbReference type="Proteomes" id="UP000320231">
    <property type="component" value="Chromosome"/>
</dbReference>
<evidence type="ECO:0000259" key="2">
    <source>
        <dbReference type="Pfam" id="PF07143"/>
    </source>
</evidence>